<dbReference type="InterPro" id="IPR042206">
    <property type="entry name" value="CRISPR-assoc_Cas1_C"/>
</dbReference>
<dbReference type="InterPro" id="IPR042211">
    <property type="entry name" value="CRISPR-assoc_Cas1_N"/>
</dbReference>
<dbReference type="HAMAP" id="MF_01470">
    <property type="entry name" value="Cas1"/>
    <property type="match status" value="1"/>
</dbReference>
<keyword evidence="4 9" id="KW-0378">Hydrolase</keyword>
<keyword evidence="2 9" id="KW-0479">Metal-binding</keyword>
<evidence type="ECO:0000313" key="11">
    <source>
        <dbReference type="Proteomes" id="UP000243105"/>
    </source>
</evidence>
<keyword evidence="5 9" id="KW-0460">Magnesium</keyword>
<sequence length="358" mass="42382">MARPYYIFSSGILRRKDNTLYFEPFDTKQDVMDDDILCLAGYPELENEVDGCDIKRKPIPVEDVDSIYIFGDMTFNTRFLNFLNQNNIVLHVFNYYGFYSGSFYPREFLNSGRLIVKQVENYIFDDLRIFLARKFVEGASYNMLRNLKTYTSSEGLNIYIEAIESERTKIESCTNIHDLMACEGHIRNAYYNAWDFIIDDEFFGFDRRTKQPPENAINALISFGNSMLYTTVLSEIYKTQLNPTISYLHEPSDRRFSLALDIAEIFKPVIVDRLIFKIINRGQISKEHFISELNFCYLSEDGRKLFVKEFDELMRSSIRHKKLNRNVSYRGLIRLECYKLIKHLFGDEVYNPLKVWWY</sequence>
<dbReference type="PANTHER" id="PTHR43219">
    <property type="entry name" value="CRISPR-ASSOCIATED ENDONUCLEASE CAS1"/>
    <property type="match status" value="1"/>
</dbReference>
<evidence type="ECO:0000256" key="7">
    <source>
        <dbReference type="ARBA" id="ARBA00023125"/>
    </source>
</evidence>
<evidence type="ECO:0000256" key="2">
    <source>
        <dbReference type="ARBA" id="ARBA00022723"/>
    </source>
</evidence>
<keyword evidence="1 9" id="KW-0540">Nuclease</keyword>
<protein>
    <recommendedName>
        <fullName evidence="9">CRISPR-associated endonuclease Cas1</fullName>
        <ecNumber evidence="9">3.1.-.-</ecNumber>
    </recommendedName>
</protein>
<evidence type="ECO:0000256" key="9">
    <source>
        <dbReference type="HAMAP-Rule" id="MF_01470"/>
    </source>
</evidence>
<comment type="cofactor">
    <cofactor evidence="9">
        <name>Mg(2+)</name>
        <dbReference type="ChEBI" id="CHEBI:18420"/>
    </cofactor>
    <cofactor evidence="9">
        <name>Mn(2+)</name>
        <dbReference type="ChEBI" id="CHEBI:29035"/>
    </cofactor>
</comment>
<dbReference type="PANTHER" id="PTHR43219:SF2">
    <property type="entry name" value="CRISPR-ASSOCIATED ENDONUCLEASE CAS1"/>
    <property type="match status" value="1"/>
</dbReference>
<organism evidence="10 11">
    <name type="scientific">Kryptobacter tengchongensis</name>
    <dbReference type="NCBI Taxonomy" id="1643429"/>
    <lineage>
        <taxon>Bacteria</taxon>
        <taxon>Pseudomonadati</taxon>
        <taxon>Candidatus Kryptoniota</taxon>
        <taxon>Candidatus Kryptobacter</taxon>
    </lineage>
</organism>
<keyword evidence="7 9" id="KW-0238">DNA-binding</keyword>
<dbReference type="Gene3D" id="1.20.120.920">
    <property type="entry name" value="CRISPR-associated endonuclease Cas1, C-terminal domain"/>
    <property type="match status" value="1"/>
</dbReference>
<dbReference type="GO" id="GO:0004520">
    <property type="term" value="F:DNA endonuclease activity"/>
    <property type="evidence" value="ECO:0007669"/>
    <property type="project" value="InterPro"/>
</dbReference>
<dbReference type="CDD" id="cd09722">
    <property type="entry name" value="Cas1_I-B"/>
    <property type="match status" value="1"/>
</dbReference>
<keyword evidence="3 9" id="KW-0255">Endonuclease</keyword>
<reference evidence="10 11" key="1">
    <citation type="submission" date="2015-11" db="EMBL/GenBank/DDBJ databases">
        <authorList>
            <person name="Varghese N."/>
        </authorList>
    </citation>
    <scope>NUCLEOTIDE SEQUENCE [LARGE SCALE GENOMIC DNA]</scope>
    <source>
        <strain evidence="10 11">JGI-25</strain>
    </source>
</reference>
<comment type="similarity">
    <text evidence="9">Belongs to the CRISPR-associated endonuclease Cas1 family.</text>
</comment>
<dbReference type="EMBL" id="CZVV01000100">
    <property type="protein sequence ID" value="CUT03842.1"/>
    <property type="molecule type" value="Genomic_DNA"/>
</dbReference>
<accession>A0A916LK94</accession>
<evidence type="ECO:0000256" key="5">
    <source>
        <dbReference type="ARBA" id="ARBA00022842"/>
    </source>
</evidence>
<dbReference type="GO" id="GO:0043571">
    <property type="term" value="P:maintenance of CRISPR repeat elements"/>
    <property type="evidence" value="ECO:0007669"/>
    <property type="project" value="UniProtKB-UniRule"/>
</dbReference>
<keyword evidence="8 9" id="KW-0464">Manganese</keyword>
<dbReference type="Gene3D" id="3.100.10.20">
    <property type="entry name" value="CRISPR-associated endonuclease Cas1, N-terminal domain"/>
    <property type="match status" value="1"/>
</dbReference>
<dbReference type="GO" id="GO:0051607">
    <property type="term" value="P:defense response to virus"/>
    <property type="evidence" value="ECO:0007669"/>
    <property type="project" value="UniProtKB-UniRule"/>
</dbReference>
<dbReference type="AlphaFoldDB" id="A0A916LK94"/>
<evidence type="ECO:0000313" key="10">
    <source>
        <dbReference type="EMBL" id="CUT03842.1"/>
    </source>
</evidence>
<comment type="caution">
    <text evidence="10">The sequence shown here is derived from an EMBL/GenBank/DDBJ whole genome shotgun (WGS) entry which is preliminary data.</text>
</comment>
<dbReference type="NCBIfam" id="TIGR00287">
    <property type="entry name" value="cas1"/>
    <property type="match status" value="1"/>
</dbReference>
<dbReference type="InterPro" id="IPR019858">
    <property type="entry name" value="CRISPR-assoc_Cas1_HMARI/TNEAP"/>
</dbReference>
<dbReference type="Pfam" id="PF01867">
    <property type="entry name" value="Cas_Cas1"/>
    <property type="match status" value="1"/>
</dbReference>
<evidence type="ECO:0000256" key="6">
    <source>
        <dbReference type="ARBA" id="ARBA00023118"/>
    </source>
</evidence>
<name>A0A916LK94_KRYT1</name>
<dbReference type="GO" id="GO:0046872">
    <property type="term" value="F:metal ion binding"/>
    <property type="evidence" value="ECO:0007669"/>
    <property type="project" value="UniProtKB-UniRule"/>
</dbReference>
<proteinExistence type="inferred from homology"/>
<comment type="subunit">
    <text evidence="9">Homodimer, forms a heterotetramer with a Cas2 homodimer.</text>
</comment>
<feature type="binding site" evidence="9">
    <location>
        <position position="249"/>
    </location>
    <ligand>
        <name>Mn(2+)</name>
        <dbReference type="ChEBI" id="CHEBI:29035"/>
    </ligand>
</feature>
<evidence type="ECO:0000256" key="1">
    <source>
        <dbReference type="ARBA" id="ARBA00022722"/>
    </source>
</evidence>
<gene>
    <name evidence="9" type="primary">cas1</name>
    <name evidence="10" type="ORF">JGI25_01299</name>
</gene>
<evidence type="ECO:0000256" key="4">
    <source>
        <dbReference type="ARBA" id="ARBA00022801"/>
    </source>
</evidence>
<feature type="binding site" evidence="9">
    <location>
        <position position="183"/>
    </location>
    <ligand>
        <name>Mn(2+)</name>
        <dbReference type="ChEBI" id="CHEBI:29035"/>
    </ligand>
</feature>
<evidence type="ECO:0000256" key="3">
    <source>
        <dbReference type="ARBA" id="ARBA00022759"/>
    </source>
</evidence>
<keyword evidence="6 9" id="KW-0051">Antiviral defense</keyword>
<dbReference type="EC" id="3.1.-.-" evidence="9"/>
<evidence type="ECO:0000256" key="8">
    <source>
        <dbReference type="ARBA" id="ARBA00023211"/>
    </source>
</evidence>
<dbReference type="GO" id="GO:0016787">
    <property type="term" value="F:hydrolase activity"/>
    <property type="evidence" value="ECO:0007669"/>
    <property type="project" value="UniProtKB-KW"/>
</dbReference>
<dbReference type="RefSeq" id="WP_072264103.1">
    <property type="nucleotide sequence ID" value="NZ_CZVV01000100.1"/>
</dbReference>
<feature type="binding site" evidence="9">
    <location>
        <position position="264"/>
    </location>
    <ligand>
        <name>Mn(2+)</name>
        <dbReference type="ChEBI" id="CHEBI:29035"/>
    </ligand>
</feature>
<comment type="function">
    <text evidence="9">CRISPR (clustered regularly interspaced short palindromic repeat), is an adaptive immune system that provides protection against mobile genetic elements (viruses, transposable elements and conjugative plasmids). CRISPR clusters contain spacers, sequences complementary to antecedent mobile elements, and target invading nucleic acids. CRISPR clusters are transcribed and processed into CRISPR RNA (crRNA). Acts as a dsDNA endonuclease. Involved in the integration of spacer DNA into the CRISPR cassette.</text>
</comment>
<dbReference type="Proteomes" id="UP000243105">
    <property type="component" value="Unassembled WGS sequence"/>
</dbReference>
<dbReference type="InterPro" id="IPR002729">
    <property type="entry name" value="CRISPR-assoc_Cas1"/>
</dbReference>
<dbReference type="GO" id="GO:0003677">
    <property type="term" value="F:DNA binding"/>
    <property type="evidence" value="ECO:0007669"/>
    <property type="project" value="UniProtKB-KW"/>
</dbReference>
<dbReference type="NCBIfam" id="TIGR03641">
    <property type="entry name" value="cas1_HMARI"/>
    <property type="match status" value="1"/>
</dbReference>